<evidence type="ECO:0000313" key="3">
    <source>
        <dbReference type="Proteomes" id="UP000824111"/>
    </source>
</evidence>
<dbReference type="AlphaFoldDB" id="A0A9D1S722"/>
<organism evidence="2 3">
    <name type="scientific">Candidatus Avimonoglobus intestinipullorum</name>
    <dbReference type="NCBI Taxonomy" id="2840699"/>
    <lineage>
        <taxon>Bacteria</taxon>
        <taxon>Bacillati</taxon>
        <taxon>Bacillota</taxon>
        <taxon>Clostridia</taxon>
        <taxon>Eubacteriales</taxon>
        <taxon>Candidatus Avimonoglobus</taxon>
    </lineage>
</organism>
<dbReference type="Pfam" id="PF14221">
    <property type="entry name" value="DUF4330"/>
    <property type="match status" value="1"/>
</dbReference>
<reference evidence="2" key="1">
    <citation type="submission" date="2020-10" db="EMBL/GenBank/DDBJ databases">
        <authorList>
            <person name="Gilroy R."/>
        </authorList>
    </citation>
    <scope>NUCLEOTIDE SEQUENCE</scope>
    <source>
        <strain evidence="2">ChiSjej4B22-9803</strain>
    </source>
</reference>
<sequence length="32" mass="3677">MKLIDKKGRLFEKVNIVDIFVILLLVFAMVAV</sequence>
<gene>
    <name evidence="2" type="ORF">IAB04_08150</name>
</gene>
<dbReference type="Proteomes" id="UP000824111">
    <property type="component" value="Unassembled WGS sequence"/>
</dbReference>
<proteinExistence type="predicted"/>
<protein>
    <submittedName>
        <fullName evidence="2">DUF4330 family protein</fullName>
    </submittedName>
</protein>
<evidence type="ECO:0000313" key="2">
    <source>
        <dbReference type="EMBL" id="HIU49326.1"/>
    </source>
</evidence>
<evidence type="ECO:0000256" key="1">
    <source>
        <dbReference type="SAM" id="Phobius"/>
    </source>
</evidence>
<reference evidence="2" key="2">
    <citation type="journal article" date="2021" name="PeerJ">
        <title>Extensive microbial diversity within the chicken gut microbiome revealed by metagenomics and culture.</title>
        <authorList>
            <person name="Gilroy R."/>
            <person name="Ravi A."/>
            <person name="Getino M."/>
            <person name="Pursley I."/>
            <person name="Horton D.L."/>
            <person name="Alikhan N.F."/>
            <person name="Baker D."/>
            <person name="Gharbi K."/>
            <person name="Hall N."/>
            <person name="Watson M."/>
            <person name="Adriaenssens E.M."/>
            <person name="Foster-Nyarko E."/>
            <person name="Jarju S."/>
            <person name="Secka A."/>
            <person name="Antonio M."/>
            <person name="Oren A."/>
            <person name="Chaudhuri R.R."/>
            <person name="La Ragione R."/>
            <person name="Hildebrand F."/>
            <person name="Pallen M.J."/>
        </authorList>
    </citation>
    <scope>NUCLEOTIDE SEQUENCE</scope>
    <source>
        <strain evidence="2">ChiSjej4B22-9803</strain>
    </source>
</reference>
<name>A0A9D1S722_9FIRM</name>
<feature type="transmembrane region" description="Helical" evidence="1">
    <location>
        <begin position="12"/>
        <end position="31"/>
    </location>
</feature>
<keyword evidence="1" id="KW-0472">Membrane</keyword>
<comment type="caution">
    <text evidence="2">The sequence shown here is derived from an EMBL/GenBank/DDBJ whole genome shotgun (WGS) entry which is preliminary data.</text>
</comment>
<accession>A0A9D1S722</accession>
<dbReference type="EMBL" id="DVND01000206">
    <property type="protein sequence ID" value="HIU49326.1"/>
    <property type="molecule type" value="Genomic_DNA"/>
</dbReference>
<keyword evidence="1" id="KW-0812">Transmembrane</keyword>
<feature type="non-terminal residue" evidence="2">
    <location>
        <position position="32"/>
    </location>
</feature>
<keyword evidence="1" id="KW-1133">Transmembrane helix</keyword>
<dbReference type="InterPro" id="IPR025480">
    <property type="entry name" value="DUF4330"/>
</dbReference>